<evidence type="ECO:0000256" key="8">
    <source>
        <dbReference type="SAM" id="SignalP"/>
    </source>
</evidence>
<dbReference type="Gene3D" id="3.90.1750.10">
    <property type="entry name" value="Hect, E3 ligase catalytic domains"/>
    <property type="match status" value="1"/>
</dbReference>
<dbReference type="FunFam" id="3.90.1750.10:FF:000026">
    <property type="entry name" value="E3 ubiquitin-protein ligase HACE1"/>
    <property type="match status" value="1"/>
</dbReference>
<comment type="caution">
    <text evidence="11">The sequence shown here is derived from an EMBL/GenBank/DDBJ whole genome shotgun (WGS) entry which is preliminary data.</text>
</comment>
<dbReference type="InterPro" id="IPR035983">
    <property type="entry name" value="Hect_E3_ubiquitin_ligase"/>
</dbReference>
<dbReference type="PANTHER" id="PTHR11254:SF398">
    <property type="entry name" value="HECT-TYPE E3 UBIQUITIN TRANSFERASE"/>
    <property type="match status" value="1"/>
</dbReference>
<comment type="catalytic activity">
    <reaction evidence="1">
        <text>S-ubiquitinyl-[E2 ubiquitin-conjugating enzyme]-L-cysteine + [acceptor protein]-L-lysine = [E2 ubiquitin-conjugating enzyme]-L-cysteine + N(6)-ubiquitinyl-[acceptor protein]-L-lysine.</text>
        <dbReference type="EC" id="2.3.2.26"/>
    </reaction>
</comment>
<comment type="pathway">
    <text evidence="2">Protein modification; protein ubiquitination.</text>
</comment>
<dbReference type="InterPro" id="IPR025527">
    <property type="entry name" value="HUWE1/Rev1_UBM"/>
</dbReference>
<feature type="compositionally biased region" description="Polar residues" evidence="7">
    <location>
        <begin position="1564"/>
        <end position="1576"/>
    </location>
</feature>
<sequence length="2715" mass="298712">MGPPDPLSVSSRKLLYSRISILAFLVLVQSNDAHDELVSFFANEPEYTNELIRLVRSEDAISGDIRTLAMLALGAQLAAYSSSHERAKFLSGSNIIPAGGNRLTLLNVLQKAVLSHSNPSDPSSVMFVDALLQFYLLHVISSSSSGSAIRGSGMVPTLLPFLQDVNPAHMHLVCSAVKILQKLMDYSSQAVNSFKECGGVELLAQRLQTEIQRVIDAPDDKSSMVIGDTLKFDDDCPYSQRRLIKALLKALGSATYTPTNPIRSQNSLDNPIPSSLALIFRNVLKFGGDIYFSAVTVMNEIIHKDPTCFPALHEAGLPDAFLSSVTSGILPSSKALTCIPSGLGAICLNVKGLEAVRECDALRFLYHTFTARKYLVAMNEAVVPLANAVEELLRHVTSLKSTGVEIIIEIINKLISLGHDVDVCLGKSDASSFMETDSEDKEVEGQDNQASASDSIADSISNERFVQLCIFHLMVLLHRTMENTETCKLFVEKKGIEALMRLLLRPSISQSSEGMSIALYSTVVFKGFTQNHAAPLAHAFCSALGDYLKKALREFSSISGSFLLIPTSTPDSGIFSSLSIIEFLLFLAASKDTRWMAALLTEFGNQSKDVLEDIGRIHREVLWQIALIEDSRPEEDDPPIGESLRVDSSLNETEEHRNLLVQPMMSGGSVTAPCNPETFVKVLQSKVLKAVLPIWSHPLFTECNFEFIAALVSIMRHIYSGVEDTKASVSSAAGNIGPPLDEAAVSAVMEMGFSRSRAEEAFRKVGTNIVEMALDWLCTHPEEPEEEDDLARAVAMSLGDAPKEDEVPSGGDLDQEKETVEPPPVDELLSACNRLLQVKDSLAFPVQGLLAMICAQNDGRYRYKVVTFIIDQLKVCTTVSDSRNDCMLSALFHVLALVLHEDAAAREVASTSGLIRIALDLLSQWNPDLHGGEKSSIPKWVTASFLAIDQMLLVDQKLSLDVKSLEALKGEDERSQTSIMINDLQSPVKSKSWGLPALLSLPTSSLFSGFDSVAATIVRHILEDPYTLQQAMEAEIRHSFVAVTNRHSNGRLSPRNFLQSLGSVISRDPAVFMQAAQSVCQIELVGERPYVVLLKDREKKSKEKEKEKTSEKDKQPSPGGKTSSIDTVSPVPGNVHSKPPESNIKNVKVHRKSPPSFISVIELLLDYVITFVPPLKDNDEIEGTLNAPPLVDMDIDGTVARGKGKAIVGVSEEAELLIRRLLLFLPRQYFIKVIDGYTHDICFLCACPSSEGCGSSYKKDKKADSDWRQRLANRASQILVASSVRSSEGRKRIFVEINNVFNDFVGTSSGVKTPDFVINAFIDLLNDILGARSPSGSYILAEVSTTCMDVGMVQTLTRTLRVLDLDHPDSPRTATAIVKALDSITKEYVHSADPNTVKADSSMKPATDQNQPHNGVNGLQSSETTSQPDHHGTVDDRMEPFNSTQASGSSDSITDDMEHDRDMDGGFAAEAEDDFMHEASEEAVPLENGIATIDNSGDLAFLDRNMQSVSSQLDTIFRSLRSGRHGHRFNMWVDEGQTRTGSGAPAIPPGIEELLVSRLRRPTSEQSSEENATGQQPEDKVEPNQMQESDAVAREEPPIGENTSNVGTVNTSLRSTEVGVTGNLDVGPMDNDFLQGGDASNAREPAIEMQYERGSDATLRDVEAVSQESGGSGATLGESLRSLEVEIGSADGHDDGGERQGPTDRISLSDLQPPRARRSSGNPGAVSGREASLRSVSEVPPDTNQVPDALPEELRDEVLSSQQRQATQTPNEQTQPEGDIDPEFLAALPPDIREEVLAQQRAAQRGNHSQELEGQPVEMDTVSIIATFPSDLREEVLLTSSDAILANLTPALVAEAQMLRERRGEGIGSSLDRGRRSVGGKLVEADGAPLVDMEDLKALVRLLRVVQPIYKGPLQRVLLNLCVHGESRTTLVKILMDTLMRDLRGPMKSLNGSGEPSFRLYACQSHIIYSRPQFCNGVPPLLSRRILETLTYLARNHPYVAKFLLHMVLPQPATPNSLNAEQDRGKAVMIMEEDQSERLLQQKGDTSIVSLLSLLNQSLYLRSVAHLEQLLNLLEVIIDSTDDNSALPNKSGVSPPEPQAGSESAMVDVQVNAAVASAGDNKLIMTDDQTKSSASAVNDECNTRDVLLGLPQSELRLLCSLLAREGLSDNAYGLVAEIMKKLVAIIPTHCRLFITELANSVQQLIISAMNELHGYEEIETLLNTSSSDGTTILRVLQALSSLISTLHEKEKDCQLLPEKDLNDALSLVWNIDAALEPLWLELSACISKIESFSESSDRSVYLGTNCPQTPVQCLHFLQKSPGAHSKVDEKHLAFVKFSERHKKLLNAFIRQNSGLLEKSFSLMLKVPRIIDFDNKRNYFRSKIKHQHDHHHSPLRISVRRAYVLEDSYNQLRMRSTQDLKGRLTVNFQGEEGIDAGGLTREWYQLLSRVGKALFDGQLLDVHFTRSFYKHILGVKVTYHDIEAIDPDYFKNLKWMLENDVSEIPDLTFSIDADEEKLILYERTEVTDYELIPGGRNIRVTEENKREYVDLNAEHRLTTAIRPQINAFLEGFNELIPRELVSIFNDKELELLISGLPDIDLDDLRENTEYSGYSPASPVIQWFWEVVQGFSEEDKARLLQFVTGTSKVPLEGFSALQGISGSQKFQIHKAYGSPDHLPSAHTCFNQLDLPEYPSKEQLEERLLLAIHEANEGFGFG</sequence>
<dbReference type="CDD" id="cd00078">
    <property type="entry name" value="HECTc"/>
    <property type="match status" value="1"/>
</dbReference>
<dbReference type="GO" id="GO:0005737">
    <property type="term" value="C:cytoplasm"/>
    <property type="evidence" value="ECO:0007669"/>
    <property type="project" value="TreeGrafter"/>
</dbReference>
<dbReference type="InterPro" id="IPR009060">
    <property type="entry name" value="UBA-like_sf"/>
</dbReference>
<protein>
    <recommendedName>
        <fullName evidence="3">HECT-type E3 ubiquitin transferase</fullName>
        <ecNumber evidence="3">2.3.2.26</ecNumber>
    </recommendedName>
</protein>
<dbReference type="EMBL" id="JAUJYO010000005">
    <property type="protein sequence ID" value="KAK1316020.1"/>
    <property type="molecule type" value="Genomic_DNA"/>
</dbReference>
<dbReference type="SUPFAM" id="SSF48371">
    <property type="entry name" value="ARM repeat"/>
    <property type="match status" value="1"/>
</dbReference>
<dbReference type="SUPFAM" id="SSF46934">
    <property type="entry name" value="UBA-like"/>
    <property type="match status" value="1"/>
</dbReference>
<reference evidence="11" key="1">
    <citation type="journal article" date="2023" name="Nat. Commun.">
        <title>Diploid and tetraploid genomes of Acorus and the evolution of monocots.</title>
        <authorList>
            <person name="Ma L."/>
            <person name="Liu K.W."/>
            <person name="Li Z."/>
            <person name="Hsiao Y.Y."/>
            <person name="Qi Y."/>
            <person name="Fu T."/>
            <person name="Tang G.D."/>
            <person name="Zhang D."/>
            <person name="Sun W.H."/>
            <person name="Liu D.K."/>
            <person name="Li Y."/>
            <person name="Chen G.Z."/>
            <person name="Liu X.D."/>
            <person name="Liao X.Y."/>
            <person name="Jiang Y.T."/>
            <person name="Yu X."/>
            <person name="Hao Y."/>
            <person name="Huang J."/>
            <person name="Zhao X.W."/>
            <person name="Ke S."/>
            <person name="Chen Y.Y."/>
            <person name="Wu W.L."/>
            <person name="Hsu J.L."/>
            <person name="Lin Y.F."/>
            <person name="Huang M.D."/>
            <person name="Li C.Y."/>
            <person name="Huang L."/>
            <person name="Wang Z.W."/>
            <person name="Zhao X."/>
            <person name="Zhong W.Y."/>
            <person name="Peng D.H."/>
            <person name="Ahmad S."/>
            <person name="Lan S."/>
            <person name="Zhang J.S."/>
            <person name="Tsai W.C."/>
            <person name="Van de Peer Y."/>
            <person name="Liu Z.J."/>
        </authorList>
    </citation>
    <scope>NUCLEOTIDE SEQUENCE</scope>
    <source>
        <strain evidence="11">CP</strain>
    </source>
</reference>
<feature type="region of interest" description="Disordered" evidence="7">
    <location>
        <begin position="801"/>
        <end position="821"/>
    </location>
</feature>
<accession>A0AAV9ETB2</accession>
<dbReference type="Proteomes" id="UP001180020">
    <property type="component" value="Unassembled WGS sequence"/>
</dbReference>
<feature type="compositionally biased region" description="Basic and acidic residues" evidence="7">
    <location>
        <begin position="1428"/>
        <end position="1439"/>
    </location>
</feature>
<dbReference type="InterPro" id="IPR000569">
    <property type="entry name" value="HECT_dom"/>
</dbReference>
<dbReference type="Pfam" id="PF00632">
    <property type="entry name" value="HECT"/>
    <property type="match status" value="1"/>
</dbReference>
<evidence type="ECO:0000256" key="4">
    <source>
        <dbReference type="ARBA" id="ARBA00022679"/>
    </source>
</evidence>
<dbReference type="Gene3D" id="6.10.250.1630">
    <property type="match status" value="1"/>
</dbReference>
<dbReference type="Gene3D" id="3.30.2410.10">
    <property type="entry name" value="Hect, E3 ligase catalytic domain"/>
    <property type="match status" value="1"/>
</dbReference>
<feature type="compositionally biased region" description="Polar residues" evidence="7">
    <location>
        <begin position="1407"/>
        <end position="1427"/>
    </location>
</feature>
<reference evidence="11" key="2">
    <citation type="submission" date="2023-06" db="EMBL/GenBank/DDBJ databases">
        <authorList>
            <person name="Ma L."/>
            <person name="Liu K.-W."/>
            <person name="Li Z."/>
            <person name="Hsiao Y.-Y."/>
            <person name="Qi Y."/>
            <person name="Fu T."/>
            <person name="Tang G."/>
            <person name="Zhang D."/>
            <person name="Sun W.-H."/>
            <person name="Liu D.-K."/>
            <person name="Li Y."/>
            <person name="Chen G.-Z."/>
            <person name="Liu X.-D."/>
            <person name="Liao X.-Y."/>
            <person name="Jiang Y.-T."/>
            <person name="Yu X."/>
            <person name="Hao Y."/>
            <person name="Huang J."/>
            <person name="Zhao X.-W."/>
            <person name="Ke S."/>
            <person name="Chen Y.-Y."/>
            <person name="Wu W.-L."/>
            <person name="Hsu J.-L."/>
            <person name="Lin Y.-F."/>
            <person name="Huang M.-D."/>
            <person name="Li C.-Y."/>
            <person name="Huang L."/>
            <person name="Wang Z.-W."/>
            <person name="Zhao X."/>
            <person name="Zhong W.-Y."/>
            <person name="Peng D.-H."/>
            <person name="Ahmad S."/>
            <person name="Lan S."/>
            <person name="Zhang J.-S."/>
            <person name="Tsai W.-C."/>
            <person name="Van De Peer Y."/>
            <person name="Liu Z.-J."/>
        </authorList>
    </citation>
    <scope>NUCLEOTIDE SEQUENCE</scope>
    <source>
        <strain evidence="11">CP</strain>
        <tissue evidence="11">Leaves</tissue>
    </source>
</reference>
<feature type="region of interest" description="Disordered" evidence="7">
    <location>
        <begin position="1688"/>
        <end position="1783"/>
    </location>
</feature>
<dbReference type="Pfam" id="PF06025">
    <property type="entry name" value="DUF913"/>
    <property type="match status" value="1"/>
</dbReference>
<dbReference type="FunFam" id="3.30.2410.10:FF:000010">
    <property type="entry name" value="E3 ubiquitin-protein ligase UPL1"/>
    <property type="match status" value="1"/>
</dbReference>
<feature type="chain" id="PRO_5043485485" description="HECT-type E3 ubiquitin transferase" evidence="8">
    <location>
        <begin position="34"/>
        <end position="2715"/>
    </location>
</feature>
<dbReference type="SMART" id="SM00726">
    <property type="entry name" value="UIM"/>
    <property type="match status" value="1"/>
</dbReference>
<feature type="region of interest" description="Disordered" evidence="7">
    <location>
        <begin position="1560"/>
        <end position="1639"/>
    </location>
</feature>
<dbReference type="InterPro" id="IPR010314">
    <property type="entry name" value="E3_Ub_ligase_DUF913"/>
</dbReference>
<dbReference type="SUPFAM" id="SSF56204">
    <property type="entry name" value="Hect, E3 ligase catalytic domain"/>
    <property type="match status" value="1"/>
</dbReference>
<feature type="compositionally biased region" description="Basic and acidic residues" evidence="7">
    <location>
        <begin position="1691"/>
        <end position="1702"/>
    </location>
</feature>
<dbReference type="PROSITE" id="PS50030">
    <property type="entry name" value="UBA"/>
    <property type="match status" value="1"/>
</dbReference>
<dbReference type="FunFam" id="3.30.2160.10:FF:000001">
    <property type="entry name" value="E3 ubiquitin-protein ligase NEDD4-like"/>
    <property type="match status" value="1"/>
</dbReference>
<dbReference type="Pfam" id="PF14377">
    <property type="entry name" value="UBM"/>
    <property type="match status" value="3"/>
</dbReference>
<dbReference type="EC" id="2.3.2.26" evidence="3"/>
<evidence type="ECO:0000256" key="6">
    <source>
        <dbReference type="PROSITE-ProRule" id="PRU00104"/>
    </source>
</evidence>
<dbReference type="GO" id="GO:0000209">
    <property type="term" value="P:protein polyubiquitination"/>
    <property type="evidence" value="ECO:0007669"/>
    <property type="project" value="TreeGrafter"/>
</dbReference>
<dbReference type="PROSITE" id="PS50330">
    <property type="entry name" value="UIM"/>
    <property type="match status" value="1"/>
</dbReference>
<dbReference type="GO" id="GO:0061630">
    <property type="term" value="F:ubiquitin protein ligase activity"/>
    <property type="evidence" value="ECO:0007669"/>
    <property type="project" value="UniProtKB-EC"/>
</dbReference>
<feature type="domain" description="UBA" evidence="9">
    <location>
        <begin position="739"/>
        <end position="780"/>
    </location>
</feature>
<dbReference type="SMART" id="SM00165">
    <property type="entry name" value="UBA"/>
    <property type="match status" value="1"/>
</dbReference>
<feature type="compositionally biased region" description="Polar residues" evidence="7">
    <location>
        <begin position="1601"/>
        <end position="1615"/>
    </location>
</feature>
<evidence type="ECO:0000313" key="11">
    <source>
        <dbReference type="EMBL" id="KAK1316020.1"/>
    </source>
</evidence>
<name>A0AAV9ETB2_ACOCL</name>
<dbReference type="SMART" id="SM00119">
    <property type="entry name" value="HECTc"/>
    <property type="match status" value="1"/>
</dbReference>
<feature type="compositionally biased region" description="Polar residues" evidence="7">
    <location>
        <begin position="1759"/>
        <end position="1776"/>
    </location>
</feature>
<evidence type="ECO:0000256" key="3">
    <source>
        <dbReference type="ARBA" id="ARBA00012485"/>
    </source>
</evidence>
<gene>
    <name evidence="11" type="primary">UPL2</name>
    <name evidence="11" type="ORF">QJS10_CPA05g01456</name>
</gene>
<dbReference type="PROSITE" id="PS50237">
    <property type="entry name" value="HECT"/>
    <property type="match status" value="1"/>
</dbReference>
<evidence type="ECO:0000256" key="2">
    <source>
        <dbReference type="ARBA" id="ARBA00004906"/>
    </source>
</evidence>
<evidence type="ECO:0000256" key="5">
    <source>
        <dbReference type="ARBA" id="ARBA00022786"/>
    </source>
</evidence>
<dbReference type="GO" id="GO:0006511">
    <property type="term" value="P:ubiquitin-dependent protein catabolic process"/>
    <property type="evidence" value="ECO:0007669"/>
    <property type="project" value="TreeGrafter"/>
</dbReference>
<dbReference type="Pfam" id="PF22562">
    <property type="entry name" value="UBA_7"/>
    <property type="match status" value="1"/>
</dbReference>
<dbReference type="InterPro" id="IPR050409">
    <property type="entry name" value="E3_ubiq-protein_ligase"/>
</dbReference>
<evidence type="ECO:0000256" key="1">
    <source>
        <dbReference type="ARBA" id="ARBA00000885"/>
    </source>
</evidence>
<dbReference type="InterPro" id="IPR016024">
    <property type="entry name" value="ARM-type_fold"/>
</dbReference>
<evidence type="ECO:0000256" key="7">
    <source>
        <dbReference type="SAM" id="MobiDB-lite"/>
    </source>
</evidence>
<dbReference type="CDD" id="cd14327">
    <property type="entry name" value="UBA_atUPL1_2_like"/>
    <property type="match status" value="1"/>
</dbReference>
<proteinExistence type="predicted"/>
<feature type="region of interest" description="Disordered" evidence="7">
    <location>
        <begin position="2085"/>
        <end position="2104"/>
    </location>
</feature>
<feature type="domain" description="HECT" evidence="10">
    <location>
        <begin position="2415"/>
        <end position="2715"/>
    </location>
</feature>
<dbReference type="Gene3D" id="1.25.10.10">
    <property type="entry name" value="Leucine-rich Repeat Variant"/>
    <property type="match status" value="1"/>
</dbReference>
<keyword evidence="4" id="KW-0808">Transferase</keyword>
<feature type="active site" description="Glycyl thioester intermediate" evidence="6">
    <location>
        <position position="2682"/>
    </location>
</feature>
<feature type="region of interest" description="Disordered" evidence="7">
    <location>
        <begin position="1099"/>
        <end position="1148"/>
    </location>
</feature>
<dbReference type="InterPro" id="IPR015940">
    <property type="entry name" value="UBA"/>
</dbReference>
<dbReference type="Gene3D" id="1.10.8.10">
    <property type="entry name" value="DNA helicase RuvA subunit, C-terminal domain"/>
    <property type="match status" value="1"/>
</dbReference>
<feature type="compositionally biased region" description="Polar residues" evidence="7">
    <location>
        <begin position="1441"/>
        <end position="1452"/>
    </location>
</feature>
<dbReference type="Gene3D" id="3.30.2160.10">
    <property type="entry name" value="Hect, E3 ligase catalytic domain"/>
    <property type="match status" value="1"/>
</dbReference>
<keyword evidence="8" id="KW-0732">Signal</keyword>
<evidence type="ECO:0000259" key="9">
    <source>
        <dbReference type="PROSITE" id="PS50030"/>
    </source>
</evidence>
<evidence type="ECO:0000313" key="12">
    <source>
        <dbReference type="Proteomes" id="UP001180020"/>
    </source>
</evidence>
<keyword evidence="5 6" id="KW-0833">Ubl conjugation pathway</keyword>
<dbReference type="InterPro" id="IPR003903">
    <property type="entry name" value="UIM_dom"/>
</dbReference>
<keyword evidence="12" id="KW-1185">Reference proteome</keyword>
<feature type="compositionally biased region" description="Basic and acidic residues" evidence="7">
    <location>
        <begin position="1099"/>
        <end position="1115"/>
    </location>
</feature>
<dbReference type="InterPro" id="IPR011989">
    <property type="entry name" value="ARM-like"/>
</dbReference>
<feature type="signal peptide" evidence="8">
    <location>
        <begin position="1"/>
        <end position="33"/>
    </location>
</feature>
<evidence type="ECO:0000259" key="10">
    <source>
        <dbReference type="PROSITE" id="PS50237"/>
    </source>
</evidence>
<organism evidence="11 12">
    <name type="scientific">Acorus calamus</name>
    <name type="common">Sweet flag</name>
    <dbReference type="NCBI Taxonomy" id="4465"/>
    <lineage>
        <taxon>Eukaryota</taxon>
        <taxon>Viridiplantae</taxon>
        <taxon>Streptophyta</taxon>
        <taxon>Embryophyta</taxon>
        <taxon>Tracheophyta</taxon>
        <taxon>Spermatophyta</taxon>
        <taxon>Magnoliopsida</taxon>
        <taxon>Liliopsida</taxon>
        <taxon>Acoraceae</taxon>
        <taxon>Acorus</taxon>
    </lineage>
</organism>
<feature type="region of interest" description="Disordered" evidence="7">
    <location>
        <begin position="1392"/>
        <end position="1464"/>
    </location>
</feature>
<dbReference type="PANTHER" id="PTHR11254">
    <property type="entry name" value="HECT DOMAIN UBIQUITIN-PROTEIN LIGASE"/>
    <property type="match status" value="1"/>
</dbReference>